<dbReference type="PROSITE" id="PS50181">
    <property type="entry name" value="FBOX"/>
    <property type="match status" value="1"/>
</dbReference>
<comment type="caution">
    <text evidence="2">The sequence shown here is derived from an EMBL/GenBank/DDBJ whole genome shotgun (WGS) entry which is preliminary data.</text>
</comment>
<proteinExistence type="predicted"/>
<dbReference type="InterPro" id="IPR036047">
    <property type="entry name" value="F-box-like_dom_sf"/>
</dbReference>
<dbReference type="EMBL" id="CAJVPV010048451">
    <property type="protein sequence ID" value="CAG8774364.1"/>
    <property type="molecule type" value="Genomic_DNA"/>
</dbReference>
<dbReference type="CDD" id="cd09917">
    <property type="entry name" value="F-box_SF"/>
    <property type="match status" value="1"/>
</dbReference>
<dbReference type="InterPro" id="IPR001810">
    <property type="entry name" value="F-box_dom"/>
</dbReference>
<dbReference type="Pfam" id="PF12937">
    <property type="entry name" value="F-box-like"/>
    <property type="match status" value="1"/>
</dbReference>
<dbReference type="AlphaFoldDB" id="A0A9N9NZ53"/>
<sequence>MHPESGKTTKRKVIAMPGSSLLTLPTETLFEIISHLGTSHLKQLSLTHRSLHTLIPPYL</sequence>
<evidence type="ECO:0000313" key="2">
    <source>
        <dbReference type="EMBL" id="CAG8774364.1"/>
    </source>
</evidence>
<evidence type="ECO:0000259" key="1">
    <source>
        <dbReference type="PROSITE" id="PS50181"/>
    </source>
</evidence>
<accession>A0A9N9NZ53</accession>
<name>A0A9N9NZ53_9GLOM</name>
<reference evidence="2" key="1">
    <citation type="submission" date="2021-06" db="EMBL/GenBank/DDBJ databases">
        <authorList>
            <person name="Kallberg Y."/>
            <person name="Tangrot J."/>
            <person name="Rosling A."/>
        </authorList>
    </citation>
    <scope>NUCLEOTIDE SEQUENCE</scope>
    <source>
        <strain evidence="2">CL551</strain>
    </source>
</reference>
<evidence type="ECO:0000313" key="3">
    <source>
        <dbReference type="Proteomes" id="UP000789342"/>
    </source>
</evidence>
<protein>
    <submittedName>
        <fullName evidence="2">10433_t:CDS:1</fullName>
    </submittedName>
</protein>
<dbReference type="SUPFAM" id="SSF81383">
    <property type="entry name" value="F-box domain"/>
    <property type="match status" value="1"/>
</dbReference>
<gene>
    <name evidence="2" type="ORF">AMORRO_LOCUS16797</name>
</gene>
<organism evidence="2 3">
    <name type="scientific">Acaulospora morrowiae</name>
    <dbReference type="NCBI Taxonomy" id="94023"/>
    <lineage>
        <taxon>Eukaryota</taxon>
        <taxon>Fungi</taxon>
        <taxon>Fungi incertae sedis</taxon>
        <taxon>Mucoromycota</taxon>
        <taxon>Glomeromycotina</taxon>
        <taxon>Glomeromycetes</taxon>
        <taxon>Diversisporales</taxon>
        <taxon>Acaulosporaceae</taxon>
        <taxon>Acaulospora</taxon>
    </lineage>
</organism>
<feature type="non-terminal residue" evidence="2">
    <location>
        <position position="59"/>
    </location>
</feature>
<dbReference type="Proteomes" id="UP000789342">
    <property type="component" value="Unassembled WGS sequence"/>
</dbReference>
<feature type="domain" description="F-box" evidence="1">
    <location>
        <begin position="18"/>
        <end position="59"/>
    </location>
</feature>
<keyword evidence="3" id="KW-1185">Reference proteome</keyword>